<dbReference type="EMBL" id="HAEJ01007794">
    <property type="protein sequence ID" value="SBS48251.1"/>
    <property type="molecule type" value="Transcribed_RNA"/>
</dbReference>
<organism evidence="2">
    <name type="scientific">Nothobranchius furzeri</name>
    <name type="common">Turquoise killifish</name>
    <dbReference type="NCBI Taxonomy" id="105023"/>
    <lineage>
        <taxon>Eukaryota</taxon>
        <taxon>Metazoa</taxon>
        <taxon>Chordata</taxon>
        <taxon>Craniata</taxon>
        <taxon>Vertebrata</taxon>
        <taxon>Euteleostomi</taxon>
        <taxon>Actinopterygii</taxon>
        <taxon>Neopterygii</taxon>
        <taxon>Teleostei</taxon>
        <taxon>Neoteleostei</taxon>
        <taxon>Acanthomorphata</taxon>
        <taxon>Ovalentaria</taxon>
        <taxon>Atherinomorphae</taxon>
        <taxon>Cyprinodontiformes</taxon>
        <taxon>Nothobranchiidae</taxon>
        <taxon>Nothobranchius</taxon>
    </lineage>
</organism>
<sequence>MRENKEALDSLENVSSSPAALSPSGKHFTTRTLLDMELTGVDSLMSPLVAQPCFPLQEYSPTRSGAQSPPADLNSKTEEIKLRMEYQMKDIETRMRDLSKEQTQELYGHIDAQFEYFLTQVKTSFNWRMKHQNAELLQEVQTLLALMTACVSGLQAEITSLRRELFDQKSSLKKMFEEMTANVKSVQPTHQTILDPKDQTAYYDIPEA</sequence>
<feature type="non-terminal residue" evidence="2">
    <location>
        <position position="208"/>
    </location>
</feature>
<reference evidence="2" key="1">
    <citation type="submission" date="2016-05" db="EMBL/GenBank/DDBJ databases">
        <authorList>
            <person name="Lavstsen T."/>
            <person name="Jespersen J.S."/>
        </authorList>
    </citation>
    <scope>NUCLEOTIDE SEQUENCE</scope>
    <source>
        <tissue evidence="2">Brain</tissue>
    </source>
</reference>
<gene>
    <name evidence="2" type="primary">Nfu_g_1_011167</name>
</gene>
<feature type="region of interest" description="Disordered" evidence="1">
    <location>
        <begin position="1"/>
        <end position="26"/>
    </location>
</feature>
<evidence type="ECO:0000313" key="2">
    <source>
        <dbReference type="EMBL" id="SBS48251.1"/>
    </source>
</evidence>
<accession>A0A1A8UKY2</accession>
<reference evidence="2" key="2">
    <citation type="submission" date="2016-06" db="EMBL/GenBank/DDBJ databases">
        <title>The genome of a short-lived fish provides insights into sex chromosome evolution and the genetic control of aging.</title>
        <authorList>
            <person name="Reichwald K."/>
            <person name="Felder M."/>
            <person name="Petzold A."/>
            <person name="Koch P."/>
            <person name="Groth M."/>
            <person name="Platzer M."/>
        </authorList>
    </citation>
    <scope>NUCLEOTIDE SEQUENCE</scope>
    <source>
        <tissue evidence="2">Brain</tissue>
    </source>
</reference>
<protein>
    <submittedName>
        <fullName evidence="2">Uncharacterized protein</fullName>
    </submittedName>
</protein>
<name>A0A1A8UKY2_NOTFU</name>
<dbReference type="AlphaFoldDB" id="A0A1A8UKY2"/>
<evidence type="ECO:0000256" key="1">
    <source>
        <dbReference type="SAM" id="MobiDB-lite"/>
    </source>
</evidence>
<proteinExistence type="predicted"/>